<evidence type="ECO:0000313" key="1">
    <source>
        <dbReference type="EMBL" id="PNX97486.1"/>
    </source>
</evidence>
<sequence length="73" mass="8432">MGLKLSFLSPLEFGMSLGKPELYGFGFGDGKTRPHLAPLPCLERKQRWRSQLAHVGSDEDEYAIHYRWRSHND</sequence>
<protein>
    <submittedName>
        <fullName evidence="1">Uncharacterized protein</fullName>
    </submittedName>
</protein>
<accession>A0A2K3N387</accession>
<name>A0A2K3N387_TRIPR</name>
<proteinExistence type="predicted"/>
<dbReference type="Proteomes" id="UP000236291">
    <property type="component" value="Unassembled WGS sequence"/>
</dbReference>
<organism evidence="1 2">
    <name type="scientific">Trifolium pratense</name>
    <name type="common">Red clover</name>
    <dbReference type="NCBI Taxonomy" id="57577"/>
    <lineage>
        <taxon>Eukaryota</taxon>
        <taxon>Viridiplantae</taxon>
        <taxon>Streptophyta</taxon>
        <taxon>Embryophyta</taxon>
        <taxon>Tracheophyta</taxon>
        <taxon>Spermatophyta</taxon>
        <taxon>Magnoliopsida</taxon>
        <taxon>eudicotyledons</taxon>
        <taxon>Gunneridae</taxon>
        <taxon>Pentapetalae</taxon>
        <taxon>rosids</taxon>
        <taxon>fabids</taxon>
        <taxon>Fabales</taxon>
        <taxon>Fabaceae</taxon>
        <taxon>Papilionoideae</taxon>
        <taxon>50 kb inversion clade</taxon>
        <taxon>NPAAA clade</taxon>
        <taxon>Hologalegina</taxon>
        <taxon>IRL clade</taxon>
        <taxon>Trifolieae</taxon>
        <taxon>Trifolium</taxon>
    </lineage>
</organism>
<comment type="caution">
    <text evidence="1">The sequence shown here is derived from an EMBL/GenBank/DDBJ whole genome shotgun (WGS) entry which is preliminary data.</text>
</comment>
<gene>
    <name evidence="1" type="ORF">L195_g020715</name>
</gene>
<evidence type="ECO:0000313" key="2">
    <source>
        <dbReference type="Proteomes" id="UP000236291"/>
    </source>
</evidence>
<reference evidence="1 2" key="2">
    <citation type="journal article" date="2017" name="Front. Plant Sci.">
        <title>Gene Classification and Mining of Molecular Markers Useful in Red Clover (Trifolium pratense) Breeding.</title>
        <authorList>
            <person name="Istvanek J."/>
            <person name="Dluhosova J."/>
            <person name="Dluhos P."/>
            <person name="Patkova L."/>
            <person name="Nedelnik J."/>
            <person name="Repkova J."/>
        </authorList>
    </citation>
    <scope>NUCLEOTIDE SEQUENCE [LARGE SCALE GENOMIC DNA]</scope>
    <source>
        <strain evidence="2">cv. Tatra</strain>
        <tissue evidence="1">Young leaves</tissue>
    </source>
</reference>
<reference evidence="1 2" key="1">
    <citation type="journal article" date="2014" name="Am. J. Bot.">
        <title>Genome assembly and annotation for red clover (Trifolium pratense; Fabaceae).</title>
        <authorList>
            <person name="Istvanek J."/>
            <person name="Jaros M."/>
            <person name="Krenek A."/>
            <person name="Repkova J."/>
        </authorList>
    </citation>
    <scope>NUCLEOTIDE SEQUENCE [LARGE SCALE GENOMIC DNA]</scope>
    <source>
        <strain evidence="2">cv. Tatra</strain>
        <tissue evidence="1">Young leaves</tissue>
    </source>
</reference>
<dbReference type="EMBL" id="ASHM01015602">
    <property type="protein sequence ID" value="PNX97486.1"/>
    <property type="molecule type" value="Genomic_DNA"/>
</dbReference>
<dbReference type="AlphaFoldDB" id="A0A2K3N387"/>